<protein>
    <submittedName>
        <fullName evidence="6">Flagellar brake protein</fullName>
    </submittedName>
</protein>
<evidence type="ECO:0000259" key="5">
    <source>
        <dbReference type="Pfam" id="PF12945"/>
    </source>
</evidence>
<keyword evidence="3" id="KW-0975">Bacterial flagellum</keyword>
<keyword evidence="6" id="KW-0966">Cell projection</keyword>
<evidence type="ECO:0000256" key="3">
    <source>
        <dbReference type="ARBA" id="ARBA00023143"/>
    </source>
</evidence>
<name>A0AAW7XDR7_9GAMM</name>
<keyword evidence="6" id="KW-0282">Flagellum</keyword>
<keyword evidence="1" id="KW-0973">c-di-GMP</keyword>
<evidence type="ECO:0000256" key="1">
    <source>
        <dbReference type="ARBA" id="ARBA00022636"/>
    </source>
</evidence>
<evidence type="ECO:0000313" key="7">
    <source>
        <dbReference type="Proteomes" id="UP001169862"/>
    </source>
</evidence>
<dbReference type="Pfam" id="PF07238">
    <property type="entry name" value="PilZ"/>
    <property type="match status" value="1"/>
</dbReference>
<sequence>MIRQLSSSQTALSFTELNPEPGVKMTLSFQSPRKSFTVNYIGVKSDASVICTMPKAAASLNLEGQRLTVKMMAGNRMCAFSCRLIKSFAHPYPHWHLEYPSVVNHHTVRYHPRIPVNMAVSVDHQDEQQGIHLGLPRIVHTRDISLEGMGLESPVPLGRVGDELFVTMRFDLNGLDQVLLLAVQLQNVEEVELGVFLHGVKFDHMEEDSALIMTAFVYQCYLSELGYLHEHP</sequence>
<evidence type="ECO:0000313" key="6">
    <source>
        <dbReference type="EMBL" id="MDO6452275.1"/>
    </source>
</evidence>
<comment type="caution">
    <text evidence="6">The sequence shown here is derived from an EMBL/GenBank/DDBJ whole genome shotgun (WGS) entry which is preliminary data.</text>
</comment>
<organism evidence="6 7">
    <name type="scientific">Neptunomonas phycophila</name>
    <dbReference type="NCBI Taxonomy" id="1572645"/>
    <lineage>
        <taxon>Bacteria</taxon>
        <taxon>Pseudomonadati</taxon>
        <taxon>Pseudomonadota</taxon>
        <taxon>Gammaproteobacteria</taxon>
        <taxon>Oceanospirillales</taxon>
        <taxon>Oceanospirillaceae</taxon>
        <taxon>Neptunomonas</taxon>
    </lineage>
</organism>
<accession>A0AAW7XDR7</accession>
<proteinExistence type="predicted"/>
<dbReference type="Gene3D" id="2.40.10.220">
    <property type="entry name" value="predicted glycosyltransferase like domains"/>
    <property type="match status" value="1"/>
</dbReference>
<reference evidence="6" key="1">
    <citation type="submission" date="2023-07" db="EMBL/GenBank/DDBJ databases">
        <title>Genome content predicts the carbon catabolic preferences of heterotrophic bacteria.</title>
        <authorList>
            <person name="Gralka M."/>
        </authorList>
    </citation>
    <scope>NUCLEOTIDE SEQUENCE</scope>
    <source>
        <strain evidence="6">I2M16</strain>
    </source>
</reference>
<dbReference type="EMBL" id="JAUOPG010000001">
    <property type="protein sequence ID" value="MDO6452275.1"/>
    <property type="molecule type" value="Genomic_DNA"/>
</dbReference>
<feature type="domain" description="Type III secretion system flagellar brake protein YcgR PilZN" evidence="5">
    <location>
        <begin position="21"/>
        <end position="100"/>
    </location>
</feature>
<dbReference type="Proteomes" id="UP001169862">
    <property type="component" value="Unassembled WGS sequence"/>
</dbReference>
<keyword evidence="6" id="KW-0969">Cilium</keyword>
<feature type="domain" description="PilZ" evidence="4">
    <location>
        <begin position="109"/>
        <end position="218"/>
    </location>
</feature>
<dbReference type="GO" id="GO:0035438">
    <property type="term" value="F:cyclic-di-GMP binding"/>
    <property type="evidence" value="ECO:0007669"/>
    <property type="project" value="InterPro"/>
</dbReference>
<dbReference type="Gene3D" id="2.30.110.10">
    <property type="entry name" value="Electron Transport, Fmn-binding Protein, Chain A"/>
    <property type="match status" value="1"/>
</dbReference>
<evidence type="ECO:0000259" key="4">
    <source>
        <dbReference type="Pfam" id="PF07238"/>
    </source>
</evidence>
<dbReference type="InterPro" id="IPR009926">
    <property type="entry name" value="T3SS_YcgR_PilZN"/>
</dbReference>
<dbReference type="AlphaFoldDB" id="A0AAW7XDR7"/>
<gene>
    <name evidence="6" type="ORF">Q4490_01745</name>
</gene>
<dbReference type="InterPro" id="IPR009875">
    <property type="entry name" value="PilZ_domain"/>
</dbReference>
<dbReference type="RefSeq" id="WP_303548265.1">
    <property type="nucleotide sequence ID" value="NZ_JAUOPG010000001.1"/>
</dbReference>
<dbReference type="SUPFAM" id="SSF141371">
    <property type="entry name" value="PilZ domain-like"/>
    <property type="match status" value="2"/>
</dbReference>
<evidence type="ECO:0000256" key="2">
    <source>
        <dbReference type="ARBA" id="ARBA00022741"/>
    </source>
</evidence>
<dbReference type="InterPro" id="IPR012349">
    <property type="entry name" value="Split_barrel_FMN-bd"/>
</dbReference>
<dbReference type="Pfam" id="PF12945">
    <property type="entry name" value="PilZNR"/>
    <property type="match status" value="1"/>
</dbReference>
<keyword evidence="2" id="KW-0547">Nucleotide-binding</keyword>